<name>A0A2A6EG75_PREIN</name>
<dbReference type="Gene3D" id="3.40.640.10">
    <property type="entry name" value="Type I PLP-dependent aspartate aminotransferase-like (Major domain)"/>
    <property type="match status" value="1"/>
</dbReference>
<evidence type="ECO:0000256" key="1">
    <source>
        <dbReference type="ARBA" id="ARBA00001933"/>
    </source>
</evidence>
<dbReference type="InterPro" id="IPR015424">
    <property type="entry name" value="PyrdxlP-dep_Trfase"/>
</dbReference>
<proteinExistence type="predicted"/>
<dbReference type="Gene3D" id="3.90.1150.10">
    <property type="entry name" value="Aspartate Aminotransferase, domain 1"/>
    <property type="match status" value="1"/>
</dbReference>
<dbReference type="Proteomes" id="UP000219058">
    <property type="component" value="Unassembled WGS sequence"/>
</dbReference>
<protein>
    <submittedName>
        <fullName evidence="8">Aspartate aminotransferase</fullName>
    </submittedName>
</protein>
<evidence type="ECO:0000256" key="2">
    <source>
        <dbReference type="ARBA" id="ARBA00022576"/>
    </source>
</evidence>
<evidence type="ECO:0000256" key="4">
    <source>
        <dbReference type="ARBA" id="ARBA00022898"/>
    </source>
</evidence>
<feature type="domain" description="Aminotransferase class V" evidence="7">
    <location>
        <begin position="64"/>
        <end position="246"/>
    </location>
</feature>
<dbReference type="AlphaFoldDB" id="A0A2A6EG75"/>
<gene>
    <name evidence="8" type="ORF">CLI71_04310</name>
</gene>
<dbReference type="PANTHER" id="PTHR42778:SF1">
    <property type="entry name" value="2-AMINOETHYLPHOSPHONATE--PYRUVATE TRANSAMINASE"/>
    <property type="match status" value="1"/>
</dbReference>
<dbReference type="EMBL" id="NSLY01000008">
    <property type="protein sequence ID" value="PDP60699.1"/>
    <property type="molecule type" value="Genomic_DNA"/>
</dbReference>
<dbReference type="InterPro" id="IPR024169">
    <property type="entry name" value="SP_NH2Trfase/AEP_transaminase"/>
</dbReference>
<comment type="cofactor">
    <cofactor evidence="1 6">
        <name>pyridoxal 5'-phosphate</name>
        <dbReference type="ChEBI" id="CHEBI:597326"/>
    </cofactor>
</comment>
<organism evidence="8 9">
    <name type="scientific">Prevotella intermedia</name>
    <dbReference type="NCBI Taxonomy" id="28131"/>
    <lineage>
        <taxon>Bacteria</taxon>
        <taxon>Pseudomonadati</taxon>
        <taxon>Bacteroidota</taxon>
        <taxon>Bacteroidia</taxon>
        <taxon>Bacteroidales</taxon>
        <taxon>Prevotellaceae</taxon>
        <taxon>Prevotella</taxon>
    </lineage>
</organism>
<evidence type="ECO:0000313" key="9">
    <source>
        <dbReference type="Proteomes" id="UP000219058"/>
    </source>
</evidence>
<feature type="binding site" evidence="5">
    <location>
        <position position="365"/>
    </location>
    <ligand>
        <name>substrate</name>
    </ligand>
</feature>
<evidence type="ECO:0000256" key="5">
    <source>
        <dbReference type="PIRSR" id="PIRSR000524-1"/>
    </source>
</evidence>
<reference evidence="8 9" key="1">
    <citation type="submission" date="2017-09" db="EMBL/GenBank/DDBJ databases">
        <title>Phase variable restriction modification systems are present in the genome sequences of periodontal pathogens Prevotella intermedia, Tannerella forsythia and Porphyromonas gingivalis.</title>
        <authorList>
            <person name="Haigh R.D."/>
            <person name="Crawford L."/>
            <person name="Ralph J."/>
            <person name="Wanford J."/>
            <person name="Vartoukian S.R."/>
            <person name="Hijazib K."/>
            <person name="Wade W."/>
            <person name="Oggioni M.R."/>
        </authorList>
    </citation>
    <scope>NUCLEOTIDE SEQUENCE [LARGE SCALE GENOMIC DNA]</scope>
    <source>
        <strain evidence="8 9">WW2834</strain>
    </source>
</reference>
<keyword evidence="3 8" id="KW-0808">Transferase</keyword>
<keyword evidence="2 8" id="KW-0032">Aminotransferase</keyword>
<evidence type="ECO:0000256" key="3">
    <source>
        <dbReference type="ARBA" id="ARBA00022679"/>
    </source>
</evidence>
<accession>A0A2A6EG75</accession>
<keyword evidence="4 6" id="KW-0663">Pyridoxal phosphate</keyword>
<dbReference type="GO" id="GO:0008483">
    <property type="term" value="F:transaminase activity"/>
    <property type="evidence" value="ECO:0007669"/>
    <property type="project" value="UniProtKB-KW"/>
</dbReference>
<dbReference type="PIRSF" id="PIRSF000524">
    <property type="entry name" value="SPT"/>
    <property type="match status" value="1"/>
</dbReference>
<evidence type="ECO:0000313" key="8">
    <source>
        <dbReference type="EMBL" id="PDP60699.1"/>
    </source>
</evidence>
<dbReference type="PANTHER" id="PTHR42778">
    <property type="entry name" value="2-AMINOETHYLPHOSPHONATE--PYRUVATE TRANSAMINASE"/>
    <property type="match status" value="1"/>
</dbReference>
<feature type="modified residue" description="N6-(pyridoxal phosphate)lysine" evidence="6">
    <location>
        <position position="223"/>
    </location>
</feature>
<dbReference type="Pfam" id="PF00266">
    <property type="entry name" value="Aminotran_5"/>
    <property type="match status" value="1"/>
</dbReference>
<dbReference type="InterPro" id="IPR015422">
    <property type="entry name" value="PyrdxlP-dep_Trfase_small"/>
</dbReference>
<dbReference type="SUPFAM" id="SSF53383">
    <property type="entry name" value="PLP-dependent transferases"/>
    <property type="match status" value="1"/>
</dbReference>
<evidence type="ECO:0000259" key="7">
    <source>
        <dbReference type="Pfam" id="PF00266"/>
    </source>
</evidence>
<evidence type="ECO:0000256" key="6">
    <source>
        <dbReference type="PIRSR" id="PIRSR000524-50"/>
    </source>
</evidence>
<sequence length="393" mass="43732">MRIVVIFLCKDSLIQRQSEKKAVTLHIIYDNNTVMNMLNFTVGPVMSADAVREIGAEQVPYFRTSEFSATMKENEQLMKEFAKADDDARVVFITGSGTASMEASVMNLLTADDKVLVVNGGSFGQRFVDLCELYAIPHTVIKMETGQQITAEMLEQYDNQGYTAFLVNVHETSTGVHYDIDLISKFCRRNNLFLLVDAISSFLADEFDMKQLGADVMITGSQKALACPPGISVIVLSPRAIERVERNDVRCMYLNLKDALRNGERGQTPYTPAVGILLQIHCRLKEIERNGGVAAEIERTRNLAMDFRQKIAHLPLEPITKSPSNAVTSLHPLNNSAFSIFETLKDEYGIWICPNGGDMRDTVFRVGHIGALTPEDNSTLVAAFDELHKIGKL</sequence>
<dbReference type="InterPro" id="IPR015421">
    <property type="entry name" value="PyrdxlP-dep_Trfase_major"/>
</dbReference>
<comment type="caution">
    <text evidence="8">The sequence shown here is derived from an EMBL/GenBank/DDBJ whole genome shotgun (WGS) entry which is preliminary data.</text>
</comment>
<dbReference type="InterPro" id="IPR000192">
    <property type="entry name" value="Aminotrans_V_dom"/>
</dbReference>